<sequence length="676" mass="70699">MTERSRWLIPALLVVAWLGLGGFGGPFAGKLSEVAKNDNAAFLPASAEATAVSNEQLSFSARQVLPATLVAERVSGLTEADRAFLDAKVARLNSVPGVVGPLGRLENSPRDDQAVQVALPITAEGNPAEVVKEIRAQLEGAPEGLTVLVTGPGGLIGDLVKAFGGIDGVLLLVAGGVVALILIVVYRSPLLPLLVLLSAGFALAAASLIVYQLAANDILKLNGQSQGILSILVFGAATDYALLFVARFREQLRDTRSRYDAVRIAWRTTVEPIAASAGTVILGVLCLLFSDLNSNKGLGPVAAIGIGTSLLASLTFLPAVLALCGRGAFWPFRPELGSPHPETNGIWGRIARMVGARPRLTWVVTTLVLLVGVAFLPQLKASGTAQSDVFLTEVDSVKGQEVVSRHFPSGLGSPTVIITNQAQAPAVLAASKVDGVAEAAPVPKAVNGRVQIFAVLSNPADSEQAIDTVSRMRDAVHAVPGADAKVGGQTAIQLDTQQTSERDRALIIPIVLLVIFLVLALLLRSLLAPLLLIATVVLSFAATMGVSAIVFNHILDFPGADPSVPLFGFVFLVALGIDYNIFLMTRVREEALTLGTKDGTLRGLALTGGVITSAGVVLAATFAALAVIPILFLAQIAFIVAFGVLLDTLLVRSLLVPALTVDVGRRIWWPSALSRR</sequence>
<dbReference type="PANTHER" id="PTHR33406">
    <property type="entry name" value="MEMBRANE PROTEIN MJ1562-RELATED"/>
    <property type="match status" value="1"/>
</dbReference>
<dbReference type="PROSITE" id="PS50156">
    <property type="entry name" value="SSD"/>
    <property type="match status" value="1"/>
</dbReference>
<feature type="transmembrane region" description="Helical" evidence="7">
    <location>
        <begin position="630"/>
        <end position="650"/>
    </location>
</feature>
<evidence type="ECO:0000256" key="4">
    <source>
        <dbReference type="ARBA" id="ARBA00022692"/>
    </source>
</evidence>
<dbReference type="PANTHER" id="PTHR33406:SF6">
    <property type="entry name" value="MEMBRANE PROTEIN YDGH-RELATED"/>
    <property type="match status" value="1"/>
</dbReference>
<evidence type="ECO:0000259" key="8">
    <source>
        <dbReference type="PROSITE" id="PS50156"/>
    </source>
</evidence>
<evidence type="ECO:0000313" key="10">
    <source>
        <dbReference type="Proteomes" id="UP001519332"/>
    </source>
</evidence>
<dbReference type="EMBL" id="JAGINW010000001">
    <property type="protein sequence ID" value="MBP2327725.1"/>
    <property type="molecule type" value="Genomic_DNA"/>
</dbReference>
<feature type="transmembrane region" description="Helical" evidence="7">
    <location>
        <begin position="269"/>
        <end position="290"/>
    </location>
</feature>
<gene>
    <name evidence="9" type="ORF">JOF56_008110</name>
</gene>
<dbReference type="RefSeq" id="WP_307855470.1">
    <property type="nucleotide sequence ID" value="NZ_JAGINW010000001.1"/>
</dbReference>
<feature type="transmembrane region" description="Helical" evidence="7">
    <location>
        <begin position="563"/>
        <end position="583"/>
    </location>
</feature>
<evidence type="ECO:0000256" key="6">
    <source>
        <dbReference type="ARBA" id="ARBA00023136"/>
    </source>
</evidence>
<feature type="transmembrane region" description="Helical" evidence="7">
    <location>
        <begin position="604"/>
        <end position="624"/>
    </location>
</feature>
<feature type="transmembrane region" description="Helical" evidence="7">
    <location>
        <begin position="193"/>
        <end position="215"/>
    </location>
</feature>
<keyword evidence="10" id="KW-1185">Reference proteome</keyword>
<feature type="transmembrane region" description="Helical" evidence="7">
    <location>
        <begin position="168"/>
        <end position="186"/>
    </location>
</feature>
<evidence type="ECO:0000256" key="1">
    <source>
        <dbReference type="ARBA" id="ARBA00004651"/>
    </source>
</evidence>
<evidence type="ECO:0000256" key="3">
    <source>
        <dbReference type="ARBA" id="ARBA00022475"/>
    </source>
</evidence>
<feature type="domain" description="SSD" evidence="8">
    <location>
        <begin position="531"/>
        <end position="661"/>
    </location>
</feature>
<comment type="subcellular location">
    <subcellularLocation>
        <location evidence="1">Cell membrane</location>
        <topology evidence="1">Multi-pass membrane protein</topology>
    </subcellularLocation>
</comment>
<evidence type="ECO:0000256" key="2">
    <source>
        <dbReference type="ARBA" id="ARBA00010157"/>
    </source>
</evidence>
<reference evidence="9 10" key="1">
    <citation type="submission" date="2021-03" db="EMBL/GenBank/DDBJ databases">
        <title>Sequencing the genomes of 1000 actinobacteria strains.</title>
        <authorList>
            <person name="Klenk H.-P."/>
        </authorList>
    </citation>
    <scope>NUCLEOTIDE SEQUENCE [LARGE SCALE GENOMIC DNA]</scope>
    <source>
        <strain evidence="9 10">DSM 46670</strain>
    </source>
</reference>
<feature type="transmembrane region" description="Helical" evidence="7">
    <location>
        <begin position="227"/>
        <end position="248"/>
    </location>
</feature>
<evidence type="ECO:0000256" key="7">
    <source>
        <dbReference type="SAM" id="Phobius"/>
    </source>
</evidence>
<keyword evidence="6 7" id="KW-0472">Membrane</keyword>
<keyword evidence="5 7" id="KW-1133">Transmembrane helix</keyword>
<accession>A0ABS4TUU6</accession>
<dbReference type="InterPro" id="IPR050545">
    <property type="entry name" value="Mycobact_MmpL"/>
</dbReference>
<protein>
    <submittedName>
        <fullName evidence="9">RND superfamily putative drug exporter</fullName>
    </submittedName>
</protein>
<dbReference type="InterPro" id="IPR000731">
    <property type="entry name" value="SSD"/>
</dbReference>
<evidence type="ECO:0000256" key="5">
    <source>
        <dbReference type="ARBA" id="ARBA00022989"/>
    </source>
</evidence>
<proteinExistence type="inferred from homology"/>
<feature type="transmembrane region" description="Helical" evidence="7">
    <location>
        <begin position="505"/>
        <end position="523"/>
    </location>
</feature>
<dbReference type="InterPro" id="IPR004869">
    <property type="entry name" value="MMPL_dom"/>
</dbReference>
<dbReference type="Gene3D" id="1.20.1640.10">
    <property type="entry name" value="Multidrug efflux transporter AcrB transmembrane domain"/>
    <property type="match status" value="2"/>
</dbReference>
<dbReference type="SUPFAM" id="SSF82866">
    <property type="entry name" value="Multidrug efflux transporter AcrB transmembrane domain"/>
    <property type="match status" value="2"/>
</dbReference>
<feature type="transmembrane region" description="Helical" evidence="7">
    <location>
        <begin position="530"/>
        <end position="551"/>
    </location>
</feature>
<comment type="caution">
    <text evidence="9">The sequence shown here is derived from an EMBL/GenBank/DDBJ whole genome shotgun (WGS) entry which is preliminary data.</text>
</comment>
<feature type="transmembrane region" description="Helical" evidence="7">
    <location>
        <begin position="360"/>
        <end position="379"/>
    </location>
</feature>
<dbReference type="Pfam" id="PF03176">
    <property type="entry name" value="MMPL"/>
    <property type="match status" value="2"/>
</dbReference>
<dbReference type="Proteomes" id="UP001519332">
    <property type="component" value="Unassembled WGS sequence"/>
</dbReference>
<organism evidence="9 10">
    <name type="scientific">Kibdelosporangium banguiense</name>
    <dbReference type="NCBI Taxonomy" id="1365924"/>
    <lineage>
        <taxon>Bacteria</taxon>
        <taxon>Bacillati</taxon>
        <taxon>Actinomycetota</taxon>
        <taxon>Actinomycetes</taxon>
        <taxon>Pseudonocardiales</taxon>
        <taxon>Pseudonocardiaceae</taxon>
        <taxon>Kibdelosporangium</taxon>
    </lineage>
</organism>
<name>A0ABS4TUU6_9PSEU</name>
<feature type="transmembrane region" description="Helical" evidence="7">
    <location>
        <begin position="302"/>
        <end position="324"/>
    </location>
</feature>
<keyword evidence="3" id="KW-1003">Cell membrane</keyword>
<keyword evidence="4 7" id="KW-0812">Transmembrane</keyword>
<evidence type="ECO:0000313" key="9">
    <source>
        <dbReference type="EMBL" id="MBP2327725.1"/>
    </source>
</evidence>
<comment type="similarity">
    <text evidence="2">Belongs to the resistance-nodulation-cell division (RND) (TC 2.A.6) family. MmpL subfamily.</text>
</comment>